<evidence type="ECO:0000313" key="2">
    <source>
        <dbReference type="Proteomes" id="UP001162001"/>
    </source>
</evidence>
<reference evidence="1 2" key="1">
    <citation type="submission" date="2020-04" db="EMBL/GenBank/DDBJ databases">
        <title>Advantages and limits of metagenomic assembly and binning of a giant virus.</title>
        <authorList>
            <person name="Schulz F."/>
            <person name="Andreani J."/>
            <person name="Francis R."/>
            <person name="Boudjemaa H."/>
            <person name="Bou Khalil J.Y."/>
            <person name="Lee J."/>
            <person name="La Scola B."/>
            <person name="Woyke T."/>
        </authorList>
    </citation>
    <scope>NUCLEOTIDE SEQUENCE [LARGE SCALE GENOMIC DNA]</scope>
    <source>
        <strain evidence="1 2">FV1/VV64</strain>
    </source>
</reference>
<dbReference type="EMBL" id="MT418680">
    <property type="protein sequence ID" value="QKF93473.1"/>
    <property type="molecule type" value="Genomic_DNA"/>
</dbReference>
<accession>A0A7D3UQ50</accession>
<keyword evidence="2" id="KW-1185">Reference proteome</keyword>
<proteinExistence type="predicted"/>
<protein>
    <submittedName>
        <fullName evidence="1">GDP-fucose domain-containing protein</fullName>
    </submittedName>
</protein>
<organism evidence="1 2">
    <name type="scientific">Fadolivirus FV1/VV64</name>
    <dbReference type="NCBI Taxonomy" id="3070911"/>
    <lineage>
        <taxon>Viruses</taxon>
        <taxon>Varidnaviria</taxon>
        <taxon>Bamfordvirae</taxon>
        <taxon>Nucleocytoviricota</taxon>
        <taxon>Megaviricetes</taxon>
        <taxon>Imitervirales</taxon>
        <taxon>Mimiviridae</taxon>
        <taxon>Klosneuvirinae</taxon>
        <taxon>Fadolivirus</taxon>
        <taxon>Fadolivirus algeromassiliense</taxon>
    </lineage>
</organism>
<gene>
    <name evidence="1" type="ORF">Fadolivirus_1_15</name>
</gene>
<sequence length="385" mass="44799">MNLGQYFPTIINDRKNIESLPNYNIKYICQSGLCNQIYALINRIIKGYNTDKSIFVIDSFIYCIDKSKLCIASNIFDYQNMSTAMSEILGKKIYFIDRTNVDVQIISAKYGLESLKTIDFTDLFKQSFTKTNFSINSTKLKQILKDDPLPGVLKKLYLKYKVGTCQFEEIYDECNINLSFDENTIQNSIFKGDWYDLGNNNKFNISLFNKLLLGIRFSSKIISTADYLYNIHLKTHFDYAIHLRIEDDAINFWSKINKLDPDEFREIIYKKYVDLIQKYSNGNIFVLINDTEKIDQITKATGKSFYYLTKEQKEQASELFLGLSGREINGIIDLLVCTKYSFNFIGCHNLKLMKGSTFSYVILQHIIGKKILIDLDNIKDDEQIY</sequence>
<dbReference type="Proteomes" id="UP001162001">
    <property type="component" value="Segment"/>
</dbReference>
<evidence type="ECO:0000313" key="1">
    <source>
        <dbReference type="EMBL" id="QKF93473.1"/>
    </source>
</evidence>
<name>A0A7D3UQ50_9VIRU</name>